<dbReference type="InterPro" id="IPR013815">
    <property type="entry name" value="ATP_grasp_subdomain_1"/>
</dbReference>
<dbReference type="Gene3D" id="3.40.50.720">
    <property type="entry name" value="NAD(P)-binding Rossmann-like Domain"/>
    <property type="match status" value="1"/>
</dbReference>
<keyword evidence="4 6" id="KW-0067">ATP-binding</keyword>
<dbReference type="SMART" id="SM00881">
    <property type="entry name" value="CoA_binding"/>
    <property type="match status" value="1"/>
</dbReference>
<dbReference type="SUPFAM" id="SSF52210">
    <property type="entry name" value="Succinyl-CoA synthetase domains"/>
    <property type="match status" value="2"/>
</dbReference>
<dbReference type="Pfam" id="PF13549">
    <property type="entry name" value="ATP-grasp_5"/>
    <property type="match status" value="1"/>
</dbReference>
<feature type="domain" description="ATP-grasp" evidence="7">
    <location>
        <begin position="500"/>
        <end position="536"/>
    </location>
</feature>
<dbReference type="InterPro" id="IPR003781">
    <property type="entry name" value="CoA-bd"/>
</dbReference>
<dbReference type="SUPFAM" id="SSF56059">
    <property type="entry name" value="Glutathione synthetase ATP-binding domain-like"/>
    <property type="match status" value="1"/>
</dbReference>
<keyword evidence="2" id="KW-0436">Ligase</keyword>
<accession>A0A6L9UL42</accession>
<evidence type="ECO:0000256" key="3">
    <source>
        <dbReference type="ARBA" id="ARBA00022741"/>
    </source>
</evidence>
<dbReference type="Pfam" id="PF13607">
    <property type="entry name" value="Succ_CoA_lig"/>
    <property type="match status" value="1"/>
</dbReference>
<dbReference type="EMBL" id="WUEY01000033">
    <property type="protein sequence ID" value="NEI74560.1"/>
    <property type="molecule type" value="Genomic_DNA"/>
</dbReference>
<dbReference type="Gene3D" id="3.30.470.20">
    <property type="entry name" value="ATP-grasp fold, B domain"/>
    <property type="match status" value="1"/>
</dbReference>
<dbReference type="Gene3D" id="3.40.50.261">
    <property type="entry name" value="Succinyl-CoA synthetase domains"/>
    <property type="match status" value="2"/>
</dbReference>
<dbReference type="InterPro" id="IPR051538">
    <property type="entry name" value="Acyl-CoA_Synth/Transferase"/>
</dbReference>
<dbReference type="PANTHER" id="PTHR43334">
    <property type="entry name" value="ACETATE--COA LIGASE [ADP-FORMING]"/>
    <property type="match status" value="1"/>
</dbReference>
<evidence type="ECO:0000259" key="7">
    <source>
        <dbReference type="PROSITE" id="PS50975"/>
    </source>
</evidence>
<dbReference type="SUPFAM" id="SSF51735">
    <property type="entry name" value="NAD(P)-binding Rossmann-fold domains"/>
    <property type="match status" value="1"/>
</dbReference>
<keyword evidence="1" id="KW-0816">Tricarboxylic acid cycle</keyword>
<dbReference type="Proteomes" id="UP000483035">
    <property type="component" value="Unassembled WGS sequence"/>
</dbReference>
<dbReference type="Gene3D" id="3.30.1490.20">
    <property type="entry name" value="ATP-grasp fold, A domain"/>
    <property type="match status" value="1"/>
</dbReference>
<reference evidence="8 9" key="1">
    <citation type="submission" date="2019-12" db="EMBL/GenBank/DDBJ databases">
        <title>Rhizobium genotypes associated with high levels of biological nitrogen fixation by grain legumes in a temperate-maritime cropping system.</title>
        <authorList>
            <person name="Maluk M."/>
            <person name="Francesc Ferrando Molina F."/>
            <person name="Lopez Del Egido L."/>
            <person name="Lafos M."/>
            <person name="Langarica-Fuentes A."/>
            <person name="Gebre Yohannes G."/>
            <person name="Young M.W."/>
            <person name="Martin P."/>
            <person name="Gantlett R."/>
            <person name="Kenicer G."/>
            <person name="Hawes C."/>
            <person name="Begg G.S."/>
            <person name="Quilliam R.S."/>
            <person name="Squire G.R."/>
            <person name="Poole P.S."/>
            <person name="Young P.W."/>
            <person name="Iannetta P.M."/>
            <person name="James E.K."/>
        </authorList>
    </citation>
    <scope>NUCLEOTIDE SEQUENCE [LARGE SCALE GENOMIC DNA]</scope>
    <source>
        <strain evidence="8 9">JHI1118</strain>
    </source>
</reference>
<name>A0A6L9UL42_9HYPH</name>
<dbReference type="PANTHER" id="PTHR43334:SF1">
    <property type="entry name" value="3-HYDROXYPROPIONATE--COA LIGASE [ADP-FORMING]"/>
    <property type="match status" value="1"/>
</dbReference>
<evidence type="ECO:0000313" key="8">
    <source>
        <dbReference type="EMBL" id="NEI74560.1"/>
    </source>
</evidence>
<protein>
    <submittedName>
        <fullName evidence="8">CoA-binding protein</fullName>
    </submittedName>
</protein>
<comment type="similarity">
    <text evidence="5">In the N-terminal section; belongs to the acetate CoA ligase alpha subunit family.</text>
</comment>
<dbReference type="FunFam" id="3.30.1490.20:FF:000020">
    <property type="entry name" value="Protein lysine acetyltransferase"/>
    <property type="match status" value="1"/>
</dbReference>
<dbReference type="Pfam" id="PF13380">
    <property type="entry name" value="CoA_binding_2"/>
    <property type="match status" value="1"/>
</dbReference>
<dbReference type="GO" id="GO:0016874">
    <property type="term" value="F:ligase activity"/>
    <property type="evidence" value="ECO:0007669"/>
    <property type="project" value="UniProtKB-KW"/>
</dbReference>
<evidence type="ECO:0000313" key="9">
    <source>
        <dbReference type="Proteomes" id="UP000483035"/>
    </source>
</evidence>
<evidence type="ECO:0000256" key="1">
    <source>
        <dbReference type="ARBA" id="ARBA00022532"/>
    </source>
</evidence>
<sequence length="711" mass="73731">MGSGRKEMQVRDARTASLDIMFKARSVAVIGASSDAGKIGGIPVVLMKRHFQGTVIPINPNRATIAGLDCAPDIASVSPPPDLAIIALPVTAVEAAVGDCLAAGVKSIALFTAGFGEIDAAGLAAQERIADRCRAAGVRLLGPNSLGFIGFHSGLYATFSAALDNVWPKPGNVGIASQSGAVGTYIMALAAEAGIGFSHFVATGNEADIDVADCIAWMAADPQTSVIVVYLEGSRDGARLKRALAAAAAANKPVIAIKPGSTEAGLAAVKSHTGMLAGSKRVFDAVLNSYGARPAESIEEAVDLAYACAQGKFPASPDAAIITPSGGVGIMLADAADRAGLVLPPFPASAQADIKKLVPLASTGNPLDTTAQVANDFRLFGSVIDIAAGQTTVPTLVIFMSHMGKTPGVVDLLRPTLIDVATRYKDRLMTLVTRATPEFRNEMSALGYLVFEDPTRAIRAIGGLRHFAAHFALADEPAVTTTTVDRQLLEDAASSAPAAARLLKQWGLPDLPVRSAETEDEAVRVAKELGYPVVLKIDSPDIQHKTEVGGVDLDIADETRLRAAWKTMMATVAERAPRARLIGVTLSPMLKGGVETIIGTQNDVDFGPVVMFGLGGVLTEALQDVVFAPAPVSLGAARRMIDALRARPVLDGWRGAEPSDIDALASAIASLAAVAAANADDIESIEINPFVALPKSGVALDALVQMRARKD</sequence>
<dbReference type="GO" id="GO:0006099">
    <property type="term" value="P:tricarboxylic acid cycle"/>
    <property type="evidence" value="ECO:0007669"/>
    <property type="project" value="UniProtKB-KW"/>
</dbReference>
<comment type="caution">
    <text evidence="8">The sequence shown here is derived from an EMBL/GenBank/DDBJ whole genome shotgun (WGS) entry which is preliminary data.</text>
</comment>
<keyword evidence="3 6" id="KW-0547">Nucleotide-binding</keyword>
<dbReference type="InterPro" id="IPR011761">
    <property type="entry name" value="ATP-grasp"/>
</dbReference>
<dbReference type="InterPro" id="IPR016102">
    <property type="entry name" value="Succinyl-CoA_synth-like"/>
</dbReference>
<evidence type="ECO:0000256" key="5">
    <source>
        <dbReference type="ARBA" id="ARBA00060888"/>
    </source>
</evidence>
<dbReference type="GO" id="GO:0005524">
    <property type="term" value="F:ATP binding"/>
    <property type="evidence" value="ECO:0007669"/>
    <property type="project" value="UniProtKB-UniRule"/>
</dbReference>
<dbReference type="AlphaFoldDB" id="A0A6L9UL42"/>
<gene>
    <name evidence="8" type="ORF">GR212_33995</name>
</gene>
<dbReference type="InterPro" id="IPR032875">
    <property type="entry name" value="Succ_CoA_lig_flav_dom"/>
</dbReference>
<dbReference type="InterPro" id="IPR036291">
    <property type="entry name" value="NAD(P)-bd_dom_sf"/>
</dbReference>
<dbReference type="PROSITE" id="PS50975">
    <property type="entry name" value="ATP_GRASP"/>
    <property type="match status" value="1"/>
</dbReference>
<evidence type="ECO:0000256" key="4">
    <source>
        <dbReference type="ARBA" id="ARBA00022840"/>
    </source>
</evidence>
<dbReference type="GO" id="GO:0046872">
    <property type="term" value="F:metal ion binding"/>
    <property type="evidence" value="ECO:0007669"/>
    <property type="project" value="InterPro"/>
</dbReference>
<evidence type="ECO:0000256" key="6">
    <source>
        <dbReference type="PROSITE-ProRule" id="PRU00409"/>
    </source>
</evidence>
<proteinExistence type="inferred from homology"/>
<organism evidence="8 9">
    <name type="scientific">Rhizobium lusitanum</name>
    <dbReference type="NCBI Taxonomy" id="293958"/>
    <lineage>
        <taxon>Bacteria</taxon>
        <taxon>Pseudomonadati</taxon>
        <taxon>Pseudomonadota</taxon>
        <taxon>Alphaproteobacteria</taxon>
        <taxon>Hyphomicrobiales</taxon>
        <taxon>Rhizobiaceae</taxon>
        <taxon>Rhizobium/Agrobacterium group</taxon>
        <taxon>Rhizobium</taxon>
    </lineage>
</organism>
<evidence type="ECO:0000256" key="2">
    <source>
        <dbReference type="ARBA" id="ARBA00022598"/>
    </source>
</evidence>